<dbReference type="CDD" id="cd07389">
    <property type="entry name" value="MPP_PhoD"/>
    <property type="match status" value="1"/>
</dbReference>
<feature type="domain" description="Phospholipase D N-terminal" evidence="2">
    <location>
        <begin position="63"/>
        <end position="164"/>
    </location>
</feature>
<gene>
    <name evidence="3" type="primary">pld</name>
    <name evidence="3" type="ORF">CGLAU_00605</name>
</gene>
<reference evidence="3 4" key="1">
    <citation type="submission" date="2016-12" db="EMBL/GenBank/DDBJ databases">
        <authorList>
            <person name="Song W.-J."/>
            <person name="Kurnit D.M."/>
        </authorList>
    </citation>
    <scope>NUCLEOTIDE SEQUENCE [LARGE SCALE GENOMIC DNA]</scope>
    <source>
        <strain evidence="3 4">DSM 30827</strain>
    </source>
</reference>
<feature type="domain" description="PhoD-like phosphatase metallophosphatase" evidence="1">
    <location>
        <begin position="178"/>
        <end position="542"/>
    </location>
</feature>
<evidence type="ECO:0000313" key="4">
    <source>
        <dbReference type="Proteomes" id="UP000217209"/>
    </source>
</evidence>
<dbReference type="EMBL" id="CP019688">
    <property type="protein sequence ID" value="AQQ14119.1"/>
    <property type="molecule type" value="Genomic_DNA"/>
</dbReference>
<dbReference type="EC" id="3.1.4.4" evidence="3"/>
<protein>
    <submittedName>
        <fullName evidence="3">Phospholipase D</fullName>
        <ecNumber evidence="3">3.1.4.4</ecNumber>
    </submittedName>
</protein>
<dbReference type="InterPro" id="IPR029052">
    <property type="entry name" value="Metallo-depent_PP-like"/>
</dbReference>
<evidence type="ECO:0000259" key="2">
    <source>
        <dbReference type="Pfam" id="PF16655"/>
    </source>
</evidence>
<dbReference type="AlphaFoldDB" id="A0A1Q2HTF4"/>
<dbReference type="InterPro" id="IPR032093">
    <property type="entry name" value="PhoD_N"/>
</dbReference>
<dbReference type="OrthoDB" id="3497025at2"/>
<dbReference type="InterPro" id="IPR052900">
    <property type="entry name" value="Phospholipid_Metab_Enz"/>
</dbReference>
<dbReference type="PROSITE" id="PS51318">
    <property type="entry name" value="TAT"/>
    <property type="match status" value="1"/>
</dbReference>
<keyword evidence="4" id="KW-1185">Reference proteome</keyword>
<name>A0A1Q2HTF4_9CORY</name>
<dbReference type="InterPro" id="IPR006311">
    <property type="entry name" value="TAT_signal"/>
</dbReference>
<evidence type="ECO:0000259" key="1">
    <source>
        <dbReference type="Pfam" id="PF09423"/>
    </source>
</evidence>
<dbReference type="SUPFAM" id="SSF56300">
    <property type="entry name" value="Metallo-dependent phosphatases"/>
    <property type="match status" value="1"/>
</dbReference>
<dbReference type="GO" id="GO:0004630">
    <property type="term" value="F:phospholipase D activity"/>
    <property type="evidence" value="ECO:0007669"/>
    <property type="project" value="UniProtKB-EC"/>
</dbReference>
<proteinExistence type="predicted"/>
<dbReference type="KEGG" id="cgv:CGLAU_00605"/>
<dbReference type="RefSeq" id="WP_095659015.1">
    <property type="nucleotide sequence ID" value="NZ_CALTZW010000012.1"/>
</dbReference>
<accession>A0A1Q2HTF4</accession>
<keyword evidence="3" id="KW-0378">Hydrolase</keyword>
<organism evidence="3 4">
    <name type="scientific">Corynebacterium glaucum</name>
    <dbReference type="NCBI Taxonomy" id="187491"/>
    <lineage>
        <taxon>Bacteria</taxon>
        <taxon>Bacillati</taxon>
        <taxon>Actinomycetota</taxon>
        <taxon>Actinomycetes</taxon>
        <taxon>Mycobacteriales</taxon>
        <taxon>Corynebacteriaceae</taxon>
        <taxon>Corynebacterium</taxon>
    </lineage>
</organism>
<dbReference type="PANTHER" id="PTHR43606">
    <property type="entry name" value="PHOSPHATASE, PUTATIVE (AFU_ORTHOLOGUE AFUA_6G08710)-RELATED"/>
    <property type="match status" value="1"/>
</dbReference>
<evidence type="ECO:0000313" key="3">
    <source>
        <dbReference type="EMBL" id="AQQ14119.1"/>
    </source>
</evidence>
<dbReference type="PANTHER" id="PTHR43606:SF2">
    <property type="entry name" value="ALKALINE PHOSPHATASE FAMILY PROTEIN (AFU_ORTHOLOGUE AFUA_5G03860)"/>
    <property type="match status" value="1"/>
</dbReference>
<dbReference type="InterPro" id="IPR038607">
    <property type="entry name" value="PhoD-like_sf"/>
</dbReference>
<dbReference type="InterPro" id="IPR018946">
    <property type="entry name" value="PhoD-like_MPP"/>
</dbReference>
<sequence length="572" mass="62846" precursor="true">MRRSEAAATSRSVSRRNFLRTAAVTSGTVGAGFAAQAWAQSSQPAPSASPLAEPELPPLPFVHGVASGDPLPDSVVLWTRVTPDDAAWPGSGGGAPTPVRWDVATDPEFLTIVQHGESLSHPDADHTVHIDVHGLAADSVYFYRFVVTDGPHAGATSPTGRTKTAPAPGAPVKRQRWAVASCANYEAGFFSAYADMAERGWAGDIDLTVFLGDYIYEYAQYGYSGFGPVRLHHPAHEIVSLADYRTRYGRYRTDQALKNAHAAMPWIVVWDDHEVANNNWRDGADNHDPSEGDFYARRDAAIRAYYEWMPVRTTQTSTEGHIYRTFTFGDLVELTVMDLRTYRDVEFWRGGSRQPGDARTMLGSEQYNWLISTLERSKTKWNALGNSVMFSPMRLGTVMQNPATRPIAKALSSNILSSQADIPAIDELPLNGDQWDGYDSERRRLLDALGRLGKNPIFLTGDIHTEWSHTIPYGDTQIGCEVVCSSITAPNVTDSLGLPAGHPLMRTATGYMFAANPNLRHCALDTHGYTIVTIADADVFMEWLRVDDILAPLSPVRTAAMLNWRKGVGFTA</sequence>
<dbReference type="Gene3D" id="2.60.40.380">
    <property type="entry name" value="Purple acid phosphatase-like, N-terminal"/>
    <property type="match status" value="1"/>
</dbReference>
<dbReference type="Proteomes" id="UP000217209">
    <property type="component" value="Chromosome"/>
</dbReference>
<dbReference type="Pfam" id="PF09423">
    <property type="entry name" value="PhoD"/>
    <property type="match status" value="1"/>
</dbReference>
<dbReference type="Gene3D" id="3.60.21.70">
    <property type="entry name" value="PhoD-like phosphatase"/>
    <property type="match status" value="1"/>
</dbReference>
<dbReference type="Pfam" id="PF16655">
    <property type="entry name" value="PhoD_N"/>
    <property type="match status" value="1"/>
</dbReference>